<reference evidence="1 2" key="1">
    <citation type="submission" date="2013-05" db="EMBL/GenBank/DDBJ databases">
        <title>Draft genome of the parasitic nematode Anyclostoma ceylanicum.</title>
        <authorList>
            <person name="Mitreva M."/>
        </authorList>
    </citation>
    <scope>NUCLEOTIDE SEQUENCE [LARGE SCALE GENOMIC DNA]</scope>
</reference>
<dbReference type="InterPro" id="IPR036691">
    <property type="entry name" value="Endo/exonu/phosph_ase_sf"/>
</dbReference>
<evidence type="ECO:0000313" key="2">
    <source>
        <dbReference type="Proteomes" id="UP000054495"/>
    </source>
</evidence>
<name>A0A0D6LCP6_9BILA</name>
<accession>A0A0D6LCP6</accession>
<dbReference type="EMBL" id="KE125248">
    <property type="protein sequence ID" value="EPB69845.1"/>
    <property type="molecule type" value="Genomic_DNA"/>
</dbReference>
<evidence type="ECO:0000313" key="1">
    <source>
        <dbReference type="EMBL" id="EPB69845.1"/>
    </source>
</evidence>
<dbReference type="SUPFAM" id="SSF56219">
    <property type="entry name" value="DNase I-like"/>
    <property type="match status" value="1"/>
</dbReference>
<organism evidence="1 2">
    <name type="scientific">Ancylostoma ceylanicum</name>
    <dbReference type="NCBI Taxonomy" id="53326"/>
    <lineage>
        <taxon>Eukaryota</taxon>
        <taxon>Metazoa</taxon>
        <taxon>Ecdysozoa</taxon>
        <taxon>Nematoda</taxon>
        <taxon>Chromadorea</taxon>
        <taxon>Rhabditida</taxon>
        <taxon>Rhabditina</taxon>
        <taxon>Rhabditomorpha</taxon>
        <taxon>Strongyloidea</taxon>
        <taxon>Ancylostomatidae</taxon>
        <taxon>Ancylostomatinae</taxon>
        <taxon>Ancylostoma</taxon>
    </lineage>
</organism>
<gene>
    <name evidence="1" type="ORF">ANCCEY_11067</name>
</gene>
<dbReference type="Proteomes" id="UP000054495">
    <property type="component" value="Unassembled WGS sequence"/>
</dbReference>
<sequence length="139" mass="15820">MKRRTIRILCLQETRWKGSKPVEIADDITLFYDGVETKKNGVAIAVDASLKDHISSVTRVSDRIILLRIATAEGFWTVVSVYAPQCGCTKMEKATFYEELDDVIRSVPKNLQFFNNVMSEICEVPDIRQSAFDPNYHSD</sequence>
<keyword evidence="2" id="KW-1185">Reference proteome</keyword>
<proteinExistence type="predicted"/>
<dbReference type="AlphaFoldDB" id="A0A0D6LCP6"/>
<evidence type="ECO:0008006" key="3">
    <source>
        <dbReference type="Google" id="ProtNLM"/>
    </source>
</evidence>
<dbReference type="Gene3D" id="3.60.10.10">
    <property type="entry name" value="Endonuclease/exonuclease/phosphatase"/>
    <property type="match status" value="1"/>
</dbReference>
<protein>
    <recommendedName>
        <fullName evidence="3">Endonuclease/exonuclease/phosphatase domain-containing protein</fullName>
    </recommendedName>
</protein>